<evidence type="ECO:0000256" key="1">
    <source>
        <dbReference type="ARBA" id="ARBA00008520"/>
    </source>
</evidence>
<keyword evidence="3 4" id="KW-0732">Signal</keyword>
<dbReference type="Gene3D" id="3.40.190.10">
    <property type="entry name" value="Periplasmic binding protein-like II"/>
    <property type="match status" value="2"/>
</dbReference>
<evidence type="ECO:0000256" key="3">
    <source>
        <dbReference type="ARBA" id="ARBA00022729"/>
    </source>
</evidence>
<comment type="caution">
    <text evidence="5">The sequence shown here is derived from an EMBL/GenBank/DDBJ whole genome shotgun (WGS) entry which is preliminary data.</text>
</comment>
<sequence length="424" mass="47171">MKKTKNGGKIMKKKMFVVLALVLSLSLVLMACGGSKDDANSSDSKVLNVWAMGDEAKSLKELAQKFTKDTGIEVKVQVIPWANAHDKLLTAVASKSGPDVVQMGTTWMPEFVEAGALLDITKDVEKSKNMNSDLFFPGSVKTTQFDGKTYGVPWYAETRVLFYRTDLLKKVGYNEAPKTWDELSDAALKLSKRGKDMYGFAIDPNEQTTGFIFGRQNGSPLFDKDGTPVFNKKPFVDTVTYLDSFIKNGSAPDTDLGLDASQSFGGDGIVPMFMSGPWMVNTLKDTAPDIDGKWATAVLPKKENNESSLGGANLSIFKYSNKKDDALKFMDYMSQPDVQLSWLKDTNSMPARMDAWEDDMLKNDPYYKVFGEQMKTAEPMPLIPQFEEIAQLYGKSWEQIYRGGADVQTQMDTFNDQVEALLKK</sequence>
<dbReference type="PROSITE" id="PS51257">
    <property type="entry name" value="PROKAR_LIPOPROTEIN"/>
    <property type="match status" value="1"/>
</dbReference>
<dbReference type="GO" id="GO:0042956">
    <property type="term" value="P:maltodextrin transmembrane transport"/>
    <property type="evidence" value="ECO:0007669"/>
    <property type="project" value="TreeGrafter"/>
</dbReference>
<dbReference type="AlphaFoldDB" id="A0AB72ZDB8"/>
<name>A0AB72ZDB8_LISIO</name>
<dbReference type="SUPFAM" id="SSF53850">
    <property type="entry name" value="Periplasmic binding protein-like II"/>
    <property type="match status" value="1"/>
</dbReference>
<feature type="signal peptide" evidence="4">
    <location>
        <begin position="1"/>
        <end position="31"/>
    </location>
</feature>
<dbReference type="Proteomes" id="UP000003597">
    <property type="component" value="Unassembled WGS sequence"/>
</dbReference>
<dbReference type="PANTHER" id="PTHR30061:SF50">
    <property type="entry name" value="MALTOSE_MALTODEXTRIN-BINDING PERIPLASMIC PROTEIN"/>
    <property type="match status" value="1"/>
</dbReference>
<reference evidence="5 6" key="1">
    <citation type="submission" date="2011-08" db="EMBL/GenBank/DDBJ databases">
        <authorList>
            <person name="Weinstock G."/>
            <person name="Sodergren E."/>
            <person name="Clifton S."/>
            <person name="Fulton L."/>
            <person name="Fulton B."/>
            <person name="Courtney L."/>
            <person name="Fronick C."/>
            <person name="Harrison M."/>
            <person name="Strong C."/>
            <person name="Farmer C."/>
            <person name="Delahaunty K."/>
            <person name="Markovic C."/>
            <person name="Hall O."/>
            <person name="Minx P."/>
            <person name="Tomlinson C."/>
            <person name="Mitreva M."/>
            <person name="Hou S."/>
            <person name="Chen J."/>
            <person name="Wollam A."/>
            <person name="Pepin K.H."/>
            <person name="Johnson M."/>
            <person name="Bhonagiri V."/>
            <person name="Zhang X."/>
            <person name="Suruliraj S."/>
            <person name="Warren W."/>
            <person name="Chinwalla A."/>
            <person name="Mardis E.R."/>
            <person name="Wilson R.K."/>
        </authorList>
    </citation>
    <scope>NUCLEOTIDE SEQUENCE [LARGE SCALE GENOMIC DNA]</scope>
    <source>
        <strain evidence="5 6">ATCC 33091</strain>
    </source>
</reference>
<evidence type="ECO:0000313" key="5">
    <source>
        <dbReference type="EMBL" id="EHN62834.1"/>
    </source>
</evidence>
<evidence type="ECO:0000256" key="4">
    <source>
        <dbReference type="SAM" id="SignalP"/>
    </source>
</evidence>
<keyword evidence="2" id="KW-0813">Transport</keyword>
<dbReference type="GO" id="GO:1901982">
    <property type="term" value="F:maltose binding"/>
    <property type="evidence" value="ECO:0007669"/>
    <property type="project" value="TreeGrafter"/>
</dbReference>
<proteinExistence type="inferred from homology"/>
<organism evidence="5 6">
    <name type="scientific">Listeria innocua ATCC 33091</name>
    <dbReference type="NCBI Taxonomy" id="1002366"/>
    <lineage>
        <taxon>Bacteria</taxon>
        <taxon>Bacillati</taxon>
        <taxon>Bacillota</taxon>
        <taxon>Bacilli</taxon>
        <taxon>Bacillales</taxon>
        <taxon>Listeriaceae</taxon>
        <taxon>Listeria</taxon>
    </lineage>
</organism>
<accession>A0AB72ZDB8</accession>
<feature type="chain" id="PRO_5044504441" evidence="4">
    <location>
        <begin position="32"/>
        <end position="424"/>
    </location>
</feature>
<dbReference type="EMBL" id="AGCN01000001">
    <property type="protein sequence ID" value="EHN62834.1"/>
    <property type="molecule type" value="Genomic_DNA"/>
</dbReference>
<dbReference type="CDD" id="cd14747">
    <property type="entry name" value="PBP2_MalE"/>
    <property type="match status" value="1"/>
</dbReference>
<comment type="similarity">
    <text evidence="1">Belongs to the bacterial solute-binding protein 1 family.</text>
</comment>
<gene>
    <name evidence="5" type="ORF">HMPREF0557_00050</name>
</gene>
<evidence type="ECO:0000313" key="6">
    <source>
        <dbReference type="Proteomes" id="UP000003597"/>
    </source>
</evidence>
<dbReference type="GO" id="GO:0015768">
    <property type="term" value="P:maltose transport"/>
    <property type="evidence" value="ECO:0007669"/>
    <property type="project" value="TreeGrafter"/>
</dbReference>
<protein>
    <submittedName>
        <fullName evidence="5">ABC transporter, solute-binding protein</fullName>
    </submittedName>
</protein>
<dbReference type="InterPro" id="IPR006059">
    <property type="entry name" value="SBP"/>
</dbReference>
<evidence type="ECO:0000256" key="2">
    <source>
        <dbReference type="ARBA" id="ARBA00022448"/>
    </source>
</evidence>
<keyword evidence="6" id="KW-1185">Reference proteome</keyword>
<dbReference type="GO" id="GO:0055052">
    <property type="term" value="C:ATP-binding cassette (ABC) transporter complex, substrate-binding subunit-containing"/>
    <property type="evidence" value="ECO:0007669"/>
    <property type="project" value="TreeGrafter"/>
</dbReference>
<dbReference type="PANTHER" id="PTHR30061">
    <property type="entry name" value="MALTOSE-BINDING PERIPLASMIC PROTEIN"/>
    <property type="match status" value="1"/>
</dbReference>
<dbReference type="Pfam" id="PF01547">
    <property type="entry name" value="SBP_bac_1"/>
    <property type="match status" value="1"/>
</dbReference>